<name>A0A4S1DSB1_9FLAO</name>
<dbReference type="EMBL" id="SRSO01000038">
    <property type="protein sequence ID" value="TGV00623.1"/>
    <property type="molecule type" value="Genomic_DNA"/>
</dbReference>
<dbReference type="Proteomes" id="UP000307602">
    <property type="component" value="Unassembled WGS sequence"/>
</dbReference>
<proteinExistence type="predicted"/>
<dbReference type="OrthoDB" id="1119824at2"/>
<accession>A0A4S1DSB1</accession>
<gene>
    <name evidence="1" type="ORF">EM932_18995</name>
</gene>
<keyword evidence="2" id="KW-1185">Reference proteome</keyword>
<dbReference type="AlphaFoldDB" id="A0A4S1DSB1"/>
<comment type="caution">
    <text evidence="1">The sequence shown here is derived from an EMBL/GenBank/DDBJ whole genome shotgun (WGS) entry which is preliminary data.</text>
</comment>
<protein>
    <submittedName>
        <fullName evidence="1">Transposase</fullName>
    </submittedName>
</protein>
<reference evidence="1 2" key="1">
    <citation type="submission" date="2019-04" db="EMBL/GenBank/DDBJ databases">
        <authorList>
            <person name="Liu A."/>
        </authorList>
    </citation>
    <scope>NUCLEOTIDE SEQUENCE [LARGE SCALE GENOMIC DNA]</scope>
    <source>
        <strain evidence="1 2">RZ03</strain>
    </source>
</reference>
<evidence type="ECO:0000313" key="1">
    <source>
        <dbReference type="EMBL" id="TGV00623.1"/>
    </source>
</evidence>
<dbReference type="RefSeq" id="WP_135878792.1">
    <property type="nucleotide sequence ID" value="NZ_SRSO01000038.1"/>
</dbReference>
<evidence type="ECO:0000313" key="2">
    <source>
        <dbReference type="Proteomes" id="UP000307602"/>
    </source>
</evidence>
<organism evidence="1 2">
    <name type="scientific">Flavivirga rizhaonensis</name>
    <dbReference type="NCBI Taxonomy" id="2559571"/>
    <lineage>
        <taxon>Bacteria</taxon>
        <taxon>Pseudomonadati</taxon>
        <taxon>Bacteroidota</taxon>
        <taxon>Flavobacteriia</taxon>
        <taxon>Flavobacteriales</taxon>
        <taxon>Flavobacteriaceae</taxon>
        <taxon>Flavivirga</taxon>
    </lineage>
</organism>
<sequence>MKNYLDLLKLTLPSMLVEYFDLVKKTNKNEVIHLYFEEFNIVSKEKASSQLISLGFLEEITIQDFPLRGKIVYLHIKRRKWLDRTTKQIVQRNYNLAGKGTYMTKEYATFLKEIRRY</sequence>